<dbReference type="Gene3D" id="3.40.50.720">
    <property type="entry name" value="NAD(P)-binding Rossmann-like Domain"/>
    <property type="match status" value="1"/>
</dbReference>
<evidence type="ECO:0000256" key="1">
    <source>
        <dbReference type="ARBA" id="ARBA00006484"/>
    </source>
</evidence>
<dbReference type="STRING" id="1432307.W9CW11"/>
<dbReference type="PRINTS" id="PR00081">
    <property type="entry name" value="GDHRDH"/>
</dbReference>
<organism evidence="3 4">
    <name type="scientific">Sclerotinia borealis (strain F-4128)</name>
    <dbReference type="NCBI Taxonomy" id="1432307"/>
    <lineage>
        <taxon>Eukaryota</taxon>
        <taxon>Fungi</taxon>
        <taxon>Dikarya</taxon>
        <taxon>Ascomycota</taxon>
        <taxon>Pezizomycotina</taxon>
        <taxon>Leotiomycetes</taxon>
        <taxon>Helotiales</taxon>
        <taxon>Sclerotiniaceae</taxon>
        <taxon>Sclerotinia</taxon>
    </lineage>
</organism>
<dbReference type="GO" id="GO:0016616">
    <property type="term" value="F:oxidoreductase activity, acting on the CH-OH group of donors, NAD or NADP as acceptor"/>
    <property type="evidence" value="ECO:0007669"/>
    <property type="project" value="TreeGrafter"/>
</dbReference>
<keyword evidence="4" id="KW-1185">Reference proteome</keyword>
<dbReference type="PANTHER" id="PTHR42760:SF37">
    <property type="entry name" value="CLAVALDEHYDE DEHYDROGENASE"/>
    <property type="match status" value="1"/>
</dbReference>
<dbReference type="InterPro" id="IPR002347">
    <property type="entry name" value="SDR_fam"/>
</dbReference>
<proteinExistence type="inferred from homology"/>
<dbReference type="PANTHER" id="PTHR42760">
    <property type="entry name" value="SHORT-CHAIN DEHYDROGENASES/REDUCTASES FAMILY MEMBER"/>
    <property type="match status" value="1"/>
</dbReference>
<keyword evidence="2" id="KW-0560">Oxidoreductase</keyword>
<gene>
    <name evidence="3" type="ORF">SBOR_0838</name>
</gene>
<dbReference type="InterPro" id="IPR036291">
    <property type="entry name" value="NAD(P)-bd_dom_sf"/>
</dbReference>
<dbReference type="SUPFAM" id="SSF51735">
    <property type="entry name" value="NAD(P)-binding Rossmann-fold domains"/>
    <property type="match status" value="1"/>
</dbReference>
<dbReference type="Proteomes" id="UP000019487">
    <property type="component" value="Unassembled WGS sequence"/>
</dbReference>
<dbReference type="OrthoDB" id="1933717at2759"/>
<name>W9CW11_SCLBF</name>
<dbReference type="EMBL" id="AYSA01000034">
    <property type="protein sequence ID" value="ESZ98789.1"/>
    <property type="molecule type" value="Genomic_DNA"/>
</dbReference>
<dbReference type="AlphaFoldDB" id="W9CW11"/>
<dbReference type="HOGENOM" id="CLU_1082431_0_0_1"/>
<protein>
    <submittedName>
        <fullName evidence="3">Putative oxidoreductase, short chain dehydrogenase/reductase family</fullName>
    </submittedName>
</protein>
<evidence type="ECO:0000313" key="4">
    <source>
        <dbReference type="Proteomes" id="UP000019487"/>
    </source>
</evidence>
<evidence type="ECO:0000256" key="2">
    <source>
        <dbReference type="ARBA" id="ARBA00023002"/>
    </source>
</evidence>
<comment type="caution">
    <text evidence="3">The sequence shown here is derived from an EMBL/GenBank/DDBJ whole genome shotgun (WGS) entry which is preliminary data.</text>
</comment>
<evidence type="ECO:0000313" key="3">
    <source>
        <dbReference type="EMBL" id="ESZ98789.1"/>
    </source>
</evidence>
<accession>W9CW11</accession>
<dbReference type="Pfam" id="PF00106">
    <property type="entry name" value="adh_short"/>
    <property type="match status" value="1"/>
</dbReference>
<reference evidence="3 4" key="1">
    <citation type="journal article" date="2014" name="Genome Announc.">
        <title>Draft genome sequence of Sclerotinia borealis, a psychrophilic plant pathogenic fungus.</title>
        <authorList>
            <person name="Mardanov A.V."/>
            <person name="Beletsky A.V."/>
            <person name="Kadnikov V.V."/>
            <person name="Ignatov A.N."/>
            <person name="Ravin N.V."/>
        </authorList>
    </citation>
    <scope>NUCLEOTIDE SEQUENCE [LARGE SCALE GENOMIC DNA]</scope>
    <source>
        <strain evidence="4">F-4157</strain>
    </source>
</reference>
<comment type="similarity">
    <text evidence="1">Belongs to the short-chain dehydrogenases/reductases (SDR) family.</text>
</comment>
<sequence>MGASSRQVVSLVCNTPPIDSETPTPFVVAIIGGSWNIGAATAKAFAQAGATGIIITGSTKSLHLLETKIQVEAAASSPDLKVTALAADLGDPSSAKLVADTITSIYGCLDLLINNSAIVSTHESAFNKLIGIDIDQIQKTMEVNYIGKFALIKALLPLILISESGKKTIINITSGMAHFASMGSIGYNISELALNRLTEAVTESYGGEGMLAYAVHPGIVATMPPIGMAPDGRPWPSMTLDFVVRFCFGWSRSDGSG</sequence>